<dbReference type="PROSITE" id="PS50109">
    <property type="entry name" value="HIS_KIN"/>
    <property type="match status" value="1"/>
</dbReference>
<keyword evidence="10" id="KW-0479">Metal-binding</keyword>
<keyword evidence="19" id="KW-1133">Transmembrane helix</keyword>
<keyword evidence="7" id="KW-0963">Cytoplasm</keyword>
<evidence type="ECO:0000256" key="9">
    <source>
        <dbReference type="ARBA" id="ARBA00022679"/>
    </source>
</evidence>
<evidence type="ECO:0000256" key="17">
    <source>
        <dbReference type="ARBA" id="ARBA00024827"/>
    </source>
</evidence>
<evidence type="ECO:0000256" key="5">
    <source>
        <dbReference type="ARBA" id="ARBA00017322"/>
    </source>
</evidence>
<comment type="function">
    <text evidence="17">Member of the two-component regulatory system NreB/NreC involved in the control of dissimilatory nitrate/nitrite reduction in response to oxygen. NreB functions as a direct oxygen sensor histidine kinase which is autophosphorylated, in the absence of oxygen, probably at the conserved histidine residue, and transfers its phosphate group probably to a conserved aspartate residue of NreC. NreB/NreC activates the expression of the nitrate (narGHJI) and nitrite (nir) reductase operons, as well as the putative nitrate transporter gene narT.</text>
</comment>
<feature type="transmembrane region" description="Helical" evidence="19">
    <location>
        <begin position="62"/>
        <end position="86"/>
    </location>
</feature>
<dbReference type="InterPro" id="IPR003594">
    <property type="entry name" value="HATPase_dom"/>
</dbReference>
<dbReference type="AlphaFoldDB" id="A0A7Z0DKQ1"/>
<dbReference type="Gene3D" id="1.20.5.1930">
    <property type="match status" value="1"/>
</dbReference>
<evidence type="ECO:0000256" key="12">
    <source>
        <dbReference type="ARBA" id="ARBA00022777"/>
    </source>
</evidence>
<dbReference type="EC" id="2.7.13.3" evidence="4"/>
<evidence type="ECO:0000313" key="22">
    <source>
        <dbReference type="Proteomes" id="UP000564496"/>
    </source>
</evidence>
<keyword evidence="8" id="KW-0597">Phosphoprotein</keyword>
<feature type="transmembrane region" description="Helical" evidence="19">
    <location>
        <begin position="136"/>
        <end position="155"/>
    </location>
</feature>
<dbReference type="GO" id="GO:0016020">
    <property type="term" value="C:membrane"/>
    <property type="evidence" value="ECO:0007669"/>
    <property type="project" value="InterPro"/>
</dbReference>
<dbReference type="GO" id="GO:0046872">
    <property type="term" value="F:metal ion binding"/>
    <property type="evidence" value="ECO:0007669"/>
    <property type="project" value="UniProtKB-KW"/>
</dbReference>
<dbReference type="InterPro" id="IPR055558">
    <property type="entry name" value="DUF7134"/>
</dbReference>
<evidence type="ECO:0000256" key="13">
    <source>
        <dbReference type="ARBA" id="ARBA00022840"/>
    </source>
</evidence>
<dbReference type="SUPFAM" id="SSF55874">
    <property type="entry name" value="ATPase domain of HSP90 chaperone/DNA topoisomerase II/histidine kinase"/>
    <property type="match status" value="1"/>
</dbReference>
<evidence type="ECO:0000256" key="14">
    <source>
        <dbReference type="ARBA" id="ARBA00023004"/>
    </source>
</evidence>
<dbReference type="InterPro" id="IPR036890">
    <property type="entry name" value="HATPase_C_sf"/>
</dbReference>
<evidence type="ECO:0000256" key="3">
    <source>
        <dbReference type="ARBA" id="ARBA00004496"/>
    </source>
</evidence>
<dbReference type="GO" id="GO:0000155">
    <property type="term" value="F:phosphorelay sensor kinase activity"/>
    <property type="evidence" value="ECO:0007669"/>
    <property type="project" value="InterPro"/>
</dbReference>
<dbReference type="GO" id="GO:0046983">
    <property type="term" value="F:protein dimerization activity"/>
    <property type="evidence" value="ECO:0007669"/>
    <property type="project" value="InterPro"/>
</dbReference>
<dbReference type="CDD" id="cd16917">
    <property type="entry name" value="HATPase_UhpB-NarQ-NarX-like"/>
    <property type="match status" value="1"/>
</dbReference>
<evidence type="ECO:0000259" key="20">
    <source>
        <dbReference type="PROSITE" id="PS50109"/>
    </source>
</evidence>
<proteinExistence type="predicted"/>
<dbReference type="Pfam" id="PF23539">
    <property type="entry name" value="DUF7134"/>
    <property type="match status" value="1"/>
</dbReference>
<reference evidence="21 22" key="1">
    <citation type="submission" date="2020-07" db="EMBL/GenBank/DDBJ databases">
        <title>Sequencing the genomes of 1000 actinobacteria strains.</title>
        <authorList>
            <person name="Klenk H.-P."/>
        </authorList>
    </citation>
    <scope>NUCLEOTIDE SEQUENCE [LARGE SCALE GENOMIC DNA]</scope>
    <source>
        <strain evidence="21 22">DSM 26487</strain>
    </source>
</reference>
<keyword evidence="9" id="KW-0808">Transferase</keyword>
<evidence type="ECO:0000256" key="16">
    <source>
        <dbReference type="ARBA" id="ARBA00023014"/>
    </source>
</evidence>
<evidence type="ECO:0000256" key="2">
    <source>
        <dbReference type="ARBA" id="ARBA00001966"/>
    </source>
</evidence>
<gene>
    <name evidence="21" type="ORF">BJ988_002047</name>
</gene>
<keyword evidence="15" id="KW-0902">Two-component regulatory system</keyword>
<evidence type="ECO:0000256" key="4">
    <source>
        <dbReference type="ARBA" id="ARBA00012438"/>
    </source>
</evidence>
<feature type="domain" description="Histidine kinase" evidence="20">
    <location>
        <begin position="292"/>
        <end position="380"/>
    </location>
</feature>
<keyword evidence="12 21" id="KW-0418">Kinase</keyword>
<feature type="transmembrane region" description="Helical" evidence="19">
    <location>
        <begin position="12"/>
        <end position="30"/>
    </location>
</feature>
<dbReference type="PRINTS" id="PR00344">
    <property type="entry name" value="BCTRLSENSOR"/>
</dbReference>
<dbReference type="GO" id="GO:0005737">
    <property type="term" value="C:cytoplasm"/>
    <property type="evidence" value="ECO:0007669"/>
    <property type="project" value="UniProtKB-SubCell"/>
</dbReference>
<feature type="transmembrane region" description="Helical" evidence="19">
    <location>
        <begin position="106"/>
        <end position="124"/>
    </location>
</feature>
<dbReference type="PANTHER" id="PTHR24421">
    <property type="entry name" value="NITRATE/NITRITE SENSOR PROTEIN NARX-RELATED"/>
    <property type="match status" value="1"/>
</dbReference>
<keyword evidence="19" id="KW-0812">Transmembrane</keyword>
<comment type="subcellular location">
    <subcellularLocation>
        <location evidence="3">Cytoplasm</location>
    </subcellularLocation>
</comment>
<evidence type="ECO:0000256" key="8">
    <source>
        <dbReference type="ARBA" id="ARBA00022553"/>
    </source>
</evidence>
<dbReference type="GO" id="GO:0005524">
    <property type="term" value="F:ATP binding"/>
    <property type="evidence" value="ECO:0007669"/>
    <property type="project" value="UniProtKB-KW"/>
</dbReference>
<comment type="caution">
    <text evidence="21">The sequence shown here is derived from an EMBL/GenBank/DDBJ whole genome shotgun (WGS) entry which is preliminary data.</text>
</comment>
<keyword evidence="6" id="KW-0004">4Fe-4S</keyword>
<organism evidence="21 22">
    <name type="scientific">Nocardioides panzhihuensis</name>
    <dbReference type="NCBI Taxonomy" id="860243"/>
    <lineage>
        <taxon>Bacteria</taxon>
        <taxon>Bacillati</taxon>
        <taxon>Actinomycetota</taxon>
        <taxon>Actinomycetes</taxon>
        <taxon>Propionibacteriales</taxon>
        <taxon>Nocardioidaceae</taxon>
        <taxon>Nocardioides</taxon>
    </lineage>
</organism>
<keyword evidence="14" id="KW-0408">Iron</keyword>
<evidence type="ECO:0000256" key="11">
    <source>
        <dbReference type="ARBA" id="ARBA00022741"/>
    </source>
</evidence>
<evidence type="ECO:0000256" key="7">
    <source>
        <dbReference type="ARBA" id="ARBA00022490"/>
    </source>
</evidence>
<evidence type="ECO:0000256" key="18">
    <source>
        <dbReference type="ARBA" id="ARBA00030800"/>
    </source>
</evidence>
<dbReference type="InterPro" id="IPR011712">
    <property type="entry name" value="Sig_transdc_His_kin_sub3_dim/P"/>
</dbReference>
<keyword evidence="19" id="KW-0472">Membrane</keyword>
<evidence type="ECO:0000256" key="15">
    <source>
        <dbReference type="ARBA" id="ARBA00023012"/>
    </source>
</evidence>
<feature type="transmembrane region" description="Helical" evidence="19">
    <location>
        <begin position="36"/>
        <end position="55"/>
    </location>
</feature>
<sequence length="383" mass="39790">MSLPLRRSLDHTALLLGIPVLALSVFVAAVSLPASGAAVVCAASVVAHLALALRLSRPRLSFATVAACIGVLALTSGLFIVVPSVLTFPVALYAVTAHGSRLDGMAAAGVGVLGAVFGTWRFVTDASVRAEGLEPHAGFVLVTLLSVVAATWALGQRTRGDIARAKADEQRATERVSAAARDERTRIAIEMHDVVAHSLAVIVSQARGAQYTDRSDWQVPIDTLSTIERTGREALSEMRGILGLLRDGGRDGDLAPVPALGDLPELVTRFPSARLTVVGTPQPLSPARELAVYRAAQESLTNVLKHSGHGAAAEVTLTWAPARLVLEVTDDGDGVTTDDGAAGLGLSGMRYRVEALGGTAVAGPKRAGGFAVTVSLPTEEEDR</sequence>
<dbReference type="Pfam" id="PF07730">
    <property type="entry name" value="HisKA_3"/>
    <property type="match status" value="1"/>
</dbReference>
<keyword evidence="16" id="KW-0411">Iron-sulfur</keyword>
<dbReference type="Proteomes" id="UP000564496">
    <property type="component" value="Unassembled WGS sequence"/>
</dbReference>
<dbReference type="GO" id="GO:0051539">
    <property type="term" value="F:4 iron, 4 sulfur cluster binding"/>
    <property type="evidence" value="ECO:0007669"/>
    <property type="project" value="UniProtKB-KW"/>
</dbReference>
<evidence type="ECO:0000256" key="6">
    <source>
        <dbReference type="ARBA" id="ARBA00022485"/>
    </source>
</evidence>
<dbReference type="RefSeq" id="WP_179657893.1">
    <property type="nucleotide sequence ID" value="NZ_JACBZR010000001.1"/>
</dbReference>
<protein>
    <recommendedName>
        <fullName evidence="5">Oxygen sensor histidine kinase NreB</fullName>
        <ecNumber evidence="4">2.7.13.3</ecNumber>
    </recommendedName>
    <alternativeName>
        <fullName evidence="18">Nitrogen regulation protein B</fullName>
    </alternativeName>
</protein>
<dbReference type="Gene3D" id="3.30.565.10">
    <property type="entry name" value="Histidine kinase-like ATPase, C-terminal domain"/>
    <property type="match status" value="1"/>
</dbReference>
<evidence type="ECO:0000313" key="21">
    <source>
        <dbReference type="EMBL" id="NYI77399.1"/>
    </source>
</evidence>
<dbReference type="EMBL" id="JACBZR010000001">
    <property type="protein sequence ID" value="NYI77399.1"/>
    <property type="molecule type" value="Genomic_DNA"/>
</dbReference>
<dbReference type="InterPro" id="IPR004358">
    <property type="entry name" value="Sig_transdc_His_kin-like_C"/>
</dbReference>
<evidence type="ECO:0000256" key="19">
    <source>
        <dbReference type="SAM" id="Phobius"/>
    </source>
</evidence>
<dbReference type="InterPro" id="IPR005467">
    <property type="entry name" value="His_kinase_dom"/>
</dbReference>
<comment type="cofactor">
    <cofactor evidence="2">
        <name>[4Fe-4S] cluster</name>
        <dbReference type="ChEBI" id="CHEBI:49883"/>
    </cofactor>
</comment>
<keyword evidence="11" id="KW-0547">Nucleotide-binding</keyword>
<accession>A0A7Z0DKQ1</accession>
<dbReference type="PANTHER" id="PTHR24421:SF10">
    <property type="entry name" value="NITRATE_NITRITE SENSOR PROTEIN NARQ"/>
    <property type="match status" value="1"/>
</dbReference>
<dbReference type="Pfam" id="PF02518">
    <property type="entry name" value="HATPase_c"/>
    <property type="match status" value="1"/>
</dbReference>
<name>A0A7Z0DKQ1_9ACTN</name>
<evidence type="ECO:0000256" key="1">
    <source>
        <dbReference type="ARBA" id="ARBA00000085"/>
    </source>
</evidence>
<keyword evidence="13" id="KW-0067">ATP-binding</keyword>
<dbReference type="SMART" id="SM00387">
    <property type="entry name" value="HATPase_c"/>
    <property type="match status" value="1"/>
</dbReference>
<evidence type="ECO:0000256" key="10">
    <source>
        <dbReference type="ARBA" id="ARBA00022723"/>
    </source>
</evidence>
<dbReference type="InterPro" id="IPR050482">
    <property type="entry name" value="Sensor_HK_TwoCompSys"/>
</dbReference>
<comment type="catalytic activity">
    <reaction evidence="1">
        <text>ATP + protein L-histidine = ADP + protein N-phospho-L-histidine.</text>
        <dbReference type="EC" id="2.7.13.3"/>
    </reaction>
</comment>
<keyword evidence="22" id="KW-1185">Reference proteome</keyword>